<protein>
    <submittedName>
        <fullName evidence="13">Ligand-gated channel</fullName>
    </submittedName>
</protein>
<name>A0ABQ3L043_9ALTE</name>
<feature type="chain" id="PRO_5047243005" evidence="10">
    <location>
        <begin position="24"/>
        <end position="684"/>
    </location>
</feature>
<evidence type="ECO:0000256" key="7">
    <source>
        <dbReference type="ARBA" id="ARBA00023237"/>
    </source>
</evidence>
<keyword evidence="2 8" id="KW-0813">Transport</keyword>
<dbReference type="InterPro" id="IPR039426">
    <property type="entry name" value="TonB-dep_rcpt-like"/>
</dbReference>
<reference evidence="14" key="1">
    <citation type="journal article" date="2019" name="Int. J. Syst. Evol. Microbiol.">
        <title>The Global Catalogue of Microorganisms (GCM) 10K type strain sequencing project: providing services to taxonomists for standard genome sequencing and annotation.</title>
        <authorList>
            <consortium name="The Broad Institute Genomics Platform"/>
            <consortium name="The Broad Institute Genome Sequencing Center for Infectious Disease"/>
            <person name="Wu L."/>
            <person name="Ma J."/>
        </authorList>
    </citation>
    <scope>NUCLEOTIDE SEQUENCE [LARGE SCALE GENOMIC DNA]</scope>
    <source>
        <strain evidence="14">CGMCC 1.7003</strain>
    </source>
</reference>
<evidence type="ECO:0000256" key="1">
    <source>
        <dbReference type="ARBA" id="ARBA00004571"/>
    </source>
</evidence>
<dbReference type="SUPFAM" id="SSF56935">
    <property type="entry name" value="Porins"/>
    <property type="match status" value="1"/>
</dbReference>
<dbReference type="InterPro" id="IPR037066">
    <property type="entry name" value="Plug_dom_sf"/>
</dbReference>
<keyword evidence="10" id="KW-0732">Signal</keyword>
<dbReference type="Pfam" id="PF07715">
    <property type="entry name" value="Plug"/>
    <property type="match status" value="1"/>
</dbReference>
<evidence type="ECO:0000256" key="2">
    <source>
        <dbReference type="ARBA" id="ARBA00022448"/>
    </source>
</evidence>
<evidence type="ECO:0000313" key="13">
    <source>
        <dbReference type="EMBL" id="GHG72585.1"/>
    </source>
</evidence>
<dbReference type="Gene3D" id="2.40.170.20">
    <property type="entry name" value="TonB-dependent receptor, beta-barrel domain"/>
    <property type="match status" value="1"/>
</dbReference>
<evidence type="ECO:0000256" key="5">
    <source>
        <dbReference type="ARBA" id="ARBA00023077"/>
    </source>
</evidence>
<keyword evidence="4 8" id="KW-0812">Transmembrane</keyword>
<dbReference type="InterPro" id="IPR012910">
    <property type="entry name" value="Plug_dom"/>
</dbReference>
<keyword evidence="6 8" id="KW-0472">Membrane</keyword>
<dbReference type="Gene3D" id="2.170.130.10">
    <property type="entry name" value="TonB-dependent receptor, plug domain"/>
    <property type="match status" value="1"/>
</dbReference>
<keyword evidence="14" id="KW-1185">Reference proteome</keyword>
<evidence type="ECO:0000256" key="4">
    <source>
        <dbReference type="ARBA" id="ARBA00022692"/>
    </source>
</evidence>
<dbReference type="InterPro" id="IPR000531">
    <property type="entry name" value="Beta-barrel_TonB"/>
</dbReference>
<dbReference type="InterPro" id="IPR036942">
    <property type="entry name" value="Beta-barrel_TonB_sf"/>
</dbReference>
<comment type="subcellular location">
    <subcellularLocation>
        <location evidence="1 8">Cell outer membrane</location>
        <topology evidence="1 8">Multi-pass membrane protein</topology>
    </subcellularLocation>
</comment>
<keyword evidence="5 9" id="KW-0798">TonB box</keyword>
<comment type="caution">
    <text evidence="13">The sequence shown here is derived from an EMBL/GenBank/DDBJ whole genome shotgun (WGS) entry which is preliminary data.</text>
</comment>
<evidence type="ECO:0000259" key="12">
    <source>
        <dbReference type="Pfam" id="PF07715"/>
    </source>
</evidence>
<evidence type="ECO:0000256" key="10">
    <source>
        <dbReference type="SAM" id="SignalP"/>
    </source>
</evidence>
<gene>
    <name evidence="13" type="primary">phuR</name>
    <name evidence="13" type="ORF">GCM10010919_24990</name>
</gene>
<dbReference type="Pfam" id="PF00593">
    <property type="entry name" value="TonB_dep_Rec_b-barrel"/>
    <property type="match status" value="1"/>
</dbReference>
<accession>A0ABQ3L043</accession>
<comment type="similarity">
    <text evidence="8 9">Belongs to the TonB-dependent receptor family.</text>
</comment>
<evidence type="ECO:0000256" key="3">
    <source>
        <dbReference type="ARBA" id="ARBA00022452"/>
    </source>
</evidence>
<feature type="domain" description="TonB-dependent receptor plug" evidence="12">
    <location>
        <begin position="52"/>
        <end position="156"/>
    </location>
</feature>
<evidence type="ECO:0000259" key="11">
    <source>
        <dbReference type="Pfam" id="PF00593"/>
    </source>
</evidence>
<evidence type="ECO:0000256" key="6">
    <source>
        <dbReference type="ARBA" id="ARBA00023136"/>
    </source>
</evidence>
<dbReference type="PROSITE" id="PS52016">
    <property type="entry name" value="TONB_DEPENDENT_REC_3"/>
    <property type="match status" value="1"/>
</dbReference>
<dbReference type="Proteomes" id="UP000659697">
    <property type="component" value="Unassembled WGS sequence"/>
</dbReference>
<evidence type="ECO:0000256" key="8">
    <source>
        <dbReference type="PROSITE-ProRule" id="PRU01360"/>
    </source>
</evidence>
<organism evidence="13 14">
    <name type="scientific">Alishewanella longhuensis</name>
    <dbReference type="NCBI Taxonomy" id="1091037"/>
    <lineage>
        <taxon>Bacteria</taxon>
        <taxon>Pseudomonadati</taxon>
        <taxon>Pseudomonadota</taxon>
        <taxon>Gammaproteobacteria</taxon>
        <taxon>Alteromonadales</taxon>
        <taxon>Alteromonadaceae</taxon>
        <taxon>Alishewanella</taxon>
    </lineage>
</organism>
<sequence>MFRLAKISLAVVTVLAQSQLAYAESAETAELAADSKLERIEVRASGLKREVVEMAGPVTVLSGEELLRRTDISIGETLKYEVGVHANYYGPVASRPVIRGLDGARVQVVHNGMSTGDVSREGPDHTITADAVTAQQIEVLRGPATLLYGSGAIGGVINVVDNRIPQQIPQQSDTILQTRFGTAASDRSLSFAHDNGAEQFAWHIDGNVRKGNDYKVPLYQNDEGDSSKRLQNSWSEHQVLNIGSSYIAEQGFIGLSYGVIKTEYGLPEGPAAEYEEGEYIKLNQRRVALASEYRPADSLWQSITADIAFTDYDHAEFEDSEPGTEFLSEALELRTTATYELADSWRGIVGYHGNLRDYQALGDETFTPNTDTDSHALFMLHEKRFGVVKLEFGSRYEQLTHQAYALEDSLGSRDLEQKFNLFSWSFGAVYDVQPNQQLTLSYSQAQRAPAANELYANGIHIGTRSYEIGVGYDVSNTNGVAQIIHNPNLAKAEQANNIDLGWRGQFADVSTNINLFYNQIDNYAFLANLGFEITDFAAYQYQQQNARLHGMEASISWQITPEHQVTLIGDTVVARLRDGGYLPRVPSYRLGAEYAYRADSWGGQLGLTHYGKQDRLAENETATAGYTVVEAGVNYYFDWQQYELMAFAKLQNLTNRLGFVHSSFIKEDAPLPGRQLVLGFRLNF</sequence>
<feature type="signal peptide" evidence="10">
    <location>
        <begin position="1"/>
        <end position="23"/>
    </location>
</feature>
<keyword evidence="3 8" id="KW-1134">Transmembrane beta strand</keyword>
<evidence type="ECO:0000256" key="9">
    <source>
        <dbReference type="RuleBase" id="RU003357"/>
    </source>
</evidence>
<dbReference type="PANTHER" id="PTHR30069">
    <property type="entry name" value="TONB-DEPENDENT OUTER MEMBRANE RECEPTOR"/>
    <property type="match status" value="1"/>
</dbReference>
<proteinExistence type="inferred from homology"/>
<keyword evidence="7 8" id="KW-0998">Cell outer membrane</keyword>
<dbReference type="PANTHER" id="PTHR30069:SF40">
    <property type="entry name" value="TONB-DEPENDENT RECEPTOR NMB0964-RELATED"/>
    <property type="match status" value="1"/>
</dbReference>
<dbReference type="RefSeq" id="WP_189433353.1">
    <property type="nucleotide sequence ID" value="NZ_BNAO01000006.1"/>
</dbReference>
<feature type="domain" description="TonB-dependent receptor-like beta-barrel" evidence="11">
    <location>
        <begin position="265"/>
        <end position="653"/>
    </location>
</feature>
<dbReference type="EMBL" id="BNAO01000006">
    <property type="protein sequence ID" value="GHG72585.1"/>
    <property type="molecule type" value="Genomic_DNA"/>
</dbReference>
<evidence type="ECO:0000313" key="14">
    <source>
        <dbReference type="Proteomes" id="UP000659697"/>
    </source>
</evidence>